<organism evidence="2 3">
    <name type="scientific">Geopseudomonas sagittaria</name>
    <dbReference type="NCBI Taxonomy" id="1135990"/>
    <lineage>
        <taxon>Bacteria</taxon>
        <taxon>Pseudomonadati</taxon>
        <taxon>Pseudomonadota</taxon>
        <taxon>Gammaproteobacteria</taxon>
        <taxon>Pseudomonadales</taxon>
        <taxon>Pseudomonadaceae</taxon>
        <taxon>Geopseudomonas</taxon>
    </lineage>
</organism>
<dbReference type="InterPro" id="IPR008727">
    <property type="entry name" value="PAAR_motif"/>
</dbReference>
<sequence length="436" mass="46121">MSGKPAARQSDPTSCPLPGHGTNPVATGSPDVIFDGLPAARMWDKTACGGAISGAVSSTVFINGMPAALVGSTSDHGGVIIGGSGTVIIGDTVVLAPVTPPSNLSSAPTTPPMVTVRGVSIPASTMVSHFVAPTQASVPAALPPDPLTAAAQILSDFQNRQSAVRVFNDPANPMGTPTDPFEKSKIIEQLKVRVARAHGQNMTSSTFVPTYPHQSDTSLCGPAAFFYALLMDRPDLYTQAITELWETGETTIGSLHIKPSHGCRNPKNLSYRREGDRVLAIDWISLASLRDSENNLMEYDSPDDQVPGITLPWTIESWFIRAGATEVFSNIQPASISLSGLLELLTYLGSQHHVVSLVSASMVEGGIGAGKNHWIVWEDLPKTSSGAITVTTPANEQITDSRLFSWGSLGHQVTRGFTVRQLLGDVFGGKVFSRIP</sequence>
<proteinExistence type="predicted"/>
<dbReference type="Proteomes" id="UP000243084">
    <property type="component" value="Unassembled WGS sequence"/>
</dbReference>
<accession>A0A1I5S3E5</accession>
<dbReference type="Gene3D" id="2.60.200.60">
    <property type="match status" value="2"/>
</dbReference>
<feature type="region of interest" description="Disordered" evidence="1">
    <location>
        <begin position="1"/>
        <end position="29"/>
    </location>
</feature>
<dbReference type="CDD" id="cd14743">
    <property type="entry name" value="PAAR_CT_1"/>
    <property type="match status" value="1"/>
</dbReference>
<dbReference type="EMBL" id="FOXM01000004">
    <property type="protein sequence ID" value="SFP65239.1"/>
    <property type="molecule type" value="Genomic_DNA"/>
</dbReference>
<gene>
    <name evidence="2" type="ORF">SAMN05216229_104168</name>
</gene>
<evidence type="ECO:0000313" key="2">
    <source>
        <dbReference type="EMBL" id="SFP65239.1"/>
    </source>
</evidence>
<evidence type="ECO:0000256" key="1">
    <source>
        <dbReference type="SAM" id="MobiDB-lite"/>
    </source>
</evidence>
<evidence type="ECO:0000313" key="3">
    <source>
        <dbReference type="Proteomes" id="UP000243084"/>
    </source>
</evidence>
<name>A0A1I5S3E5_9GAMM</name>
<keyword evidence="3" id="KW-1185">Reference proteome</keyword>
<dbReference type="AlphaFoldDB" id="A0A1I5S3E5"/>
<protein>
    <submittedName>
        <fullName evidence="2">Zn-binding Pro-Ala-Ala-Arg (PAAR) domain-containing protein, incolved in TypeVI secretion</fullName>
    </submittedName>
</protein>
<reference evidence="3" key="1">
    <citation type="submission" date="2016-10" db="EMBL/GenBank/DDBJ databases">
        <authorList>
            <person name="Varghese N."/>
            <person name="Submissions S."/>
        </authorList>
    </citation>
    <scope>NUCLEOTIDE SEQUENCE [LARGE SCALE GENOMIC DNA]</scope>
    <source>
        <strain evidence="3">JCM 18195</strain>
    </source>
</reference>
<dbReference type="Pfam" id="PF05488">
    <property type="entry name" value="PAAR_motif"/>
    <property type="match status" value="1"/>
</dbReference>